<keyword evidence="6 8" id="KW-0067">ATP-binding</keyword>
<dbReference type="GO" id="GO:0042803">
    <property type="term" value="F:protein homodimerization activity"/>
    <property type="evidence" value="ECO:0007669"/>
    <property type="project" value="UniProtKB-ARBA"/>
</dbReference>
<dbReference type="FunFam" id="3.40.50.300:FF:000292">
    <property type="entry name" value="ATP-dependent dethiobiotin synthetase BioD"/>
    <property type="match status" value="1"/>
</dbReference>
<dbReference type="PIRSF" id="PIRSF006755">
    <property type="entry name" value="DTB_synth"/>
    <property type="match status" value="1"/>
</dbReference>
<evidence type="ECO:0000256" key="4">
    <source>
        <dbReference type="ARBA" id="ARBA00022741"/>
    </source>
</evidence>
<comment type="cofactor">
    <cofactor evidence="8">
        <name>Mg(2+)</name>
        <dbReference type="ChEBI" id="CHEBI:18420"/>
    </cofactor>
</comment>
<feature type="binding site" evidence="8">
    <location>
        <position position="54"/>
    </location>
    <ligand>
        <name>ATP</name>
        <dbReference type="ChEBI" id="CHEBI:30616"/>
    </ligand>
</feature>
<dbReference type="HAMAP" id="MF_00336">
    <property type="entry name" value="BioD"/>
    <property type="match status" value="1"/>
</dbReference>
<dbReference type="EC" id="6.3.3.3" evidence="8"/>
<accession>A0A1E2UPR1</accession>
<keyword evidence="10" id="KW-1185">Reference proteome</keyword>
<dbReference type="OrthoDB" id="9802097at2"/>
<dbReference type="Gene3D" id="3.40.50.300">
    <property type="entry name" value="P-loop containing nucleotide triphosphate hydrolases"/>
    <property type="match status" value="1"/>
</dbReference>
<keyword evidence="4 8" id="KW-0547">Nucleotide-binding</keyword>
<feature type="binding site" evidence="8">
    <location>
        <begin position="115"/>
        <end position="118"/>
    </location>
    <ligand>
        <name>ATP</name>
        <dbReference type="ChEBI" id="CHEBI:30616"/>
    </ligand>
</feature>
<dbReference type="PANTHER" id="PTHR43210">
    <property type="entry name" value="DETHIOBIOTIN SYNTHETASE"/>
    <property type="match status" value="1"/>
</dbReference>
<dbReference type="GO" id="GO:0005524">
    <property type="term" value="F:ATP binding"/>
    <property type="evidence" value="ECO:0007669"/>
    <property type="project" value="UniProtKB-UniRule"/>
</dbReference>
<keyword evidence="1 8" id="KW-0963">Cytoplasm</keyword>
<dbReference type="PANTHER" id="PTHR43210:SF5">
    <property type="entry name" value="DETHIOBIOTIN SYNTHETASE"/>
    <property type="match status" value="1"/>
</dbReference>
<dbReference type="GO" id="GO:0000287">
    <property type="term" value="F:magnesium ion binding"/>
    <property type="evidence" value="ECO:0007669"/>
    <property type="project" value="UniProtKB-UniRule"/>
</dbReference>
<comment type="subunit">
    <text evidence="8">Homodimer.</text>
</comment>
<keyword evidence="3 8" id="KW-0479">Metal-binding</keyword>
<name>A0A1E2UPR1_9GAMM</name>
<dbReference type="UniPathway" id="UPA00078">
    <property type="reaction ID" value="UER00161"/>
</dbReference>
<comment type="subcellular location">
    <subcellularLocation>
        <location evidence="8">Cytoplasm</location>
    </subcellularLocation>
</comment>
<keyword evidence="7 8" id="KW-0460">Magnesium</keyword>
<dbReference type="CDD" id="cd03109">
    <property type="entry name" value="DTBS"/>
    <property type="match status" value="1"/>
</dbReference>
<dbReference type="Proteomes" id="UP000094849">
    <property type="component" value="Unassembled WGS sequence"/>
</dbReference>
<dbReference type="NCBIfam" id="TIGR00347">
    <property type="entry name" value="bioD"/>
    <property type="match status" value="1"/>
</dbReference>
<keyword evidence="2 8" id="KW-0436">Ligase</keyword>
<dbReference type="Pfam" id="PF13500">
    <property type="entry name" value="AAA_26"/>
    <property type="match status" value="1"/>
</dbReference>
<dbReference type="EMBL" id="LVJZ01000003">
    <property type="protein sequence ID" value="ODB96512.1"/>
    <property type="molecule type" value="Genomic_DNA"/>
</dbReference>
<feature type="binding site" evidence="8">
    <location>
        <begin position="204"/>
        <end position="206"/>
    </location>
    <ligand>
        <name>ATP</name>
        <dbReference type="ChEBI" id="CHEBI:30616"/>
    </ligand>
</feature>
<evidence type="ECO:0000256" key="3">
    <source>
        <dbReference type="ARBA" id="ARBA00022723"/>
    </source>
</evidence>
<evidence type="ECO:0000313" key="10">
    <source>
        <dbReference type="Proteomes" id="UP000094849"/>
    </source>
</evidence>
<dbReference type="SUPFAM" id="SSF52540">
    <property type="entry name" value="P-loop containing nucleoside triphosphate hydrolases"/>
    <property type="match status" value="1"/>
</dbReference>
<dbReference type="RefSeq" id="WP_069004241.1">
    <property type="nucleotide sequence ID" value="NZ_LVJW01000003.1"/>
</dbReference>
<evidence type="ECO:0000256" key="8">
    <source>
        <dbReference type="HAMAP-Rule" id="MF_00336"/>
    </source>
</evidence>
<evidence type="ECO:0000313" key="9">
    <source>
        <dbReference type="EMBL" id="ODB96512.1"/>
    </source>
</evidence>
<comment type="pathway">
    <text evidence="8">Cofactor biosynthesis; biotin biosynthesis; biotin from 7,8-diaminononanoate: step 1/2.</text>
</comment>
<evidence type="ECO:0000256" key="5">
    <source>
        <dbReference type="ARBA" id="ARBA00022756"/>
    </source>
</evidence>
<dbReference type="AlphaFoldDB" id="A0A1E2UPR1"/>
<evidence type="ECO:0000256" key="7">
    <source>
        <dbReference type="ARBA" id="ARBA00022842"/>
    </source>
</evidence>
<dbReference type="InterPro" id="IPR027417">
    <property type="entry name" value="P-loop_NTPase"/>
</dbReference>
<dbReference type="GO" id="GO:0005829">
    <property type="term" value="C:cytosol"/>
    <property type="evidence" value="ECO:0007669"/>
    <property type="project" value="TreeGrafter"/>
</dbReference>
<protein>
    <recommendedName>
        <fullName evidence="8">ATP-dependent dethiobiotin synthetase BioD</fullName>
        <ecNumber evidence="8">6.3.3.3</ecNumber>
    </recommendedName>
    <alternativeName>
        <fullName evidence="8">DTB synthetase</fullName>
        <shortName evidence="8">DTBS</shortName>
    </alternativeName>
    <alternativeName>
        <fullName evidence="8">Dethiobiotin synthase</fullName>
    </alternativeName>
</protein>
<comment type="similarity">
    <text evidence="8">Belongs to the dethiobiotin synthetase family.</text>
</comment>
<proteinExistence type="inferred from homology"/>
<feature type="binding site" evidence="8">
    <location>
        <position position="16"/>
    </location>
    <ligand>
        <name>Mg(2+)</name>
        <dbReference type="ChEBI" id="CHEBI:18420"/>
    </ligand>
</feature>
<dbReference type="GO" id="GO:0004141">
    <property type="term" value="F:dethiobiotin synthase activity"/>
    <property type="evidence" value="ECO:0007669"/>
    <property type="project" value="UniProtKB-UniRule"/>
</dbReference>
<feature type="binding site" evidence="8">
    <location>
        <position position="54"/>
    </location>
    <ligand>
        <name>Mg(2+)</name>
        <dbReference type="ChEBI" id="CHEBI:18420"/>
    </ligand>
</feature>
<gene>
    <name evidence="8" type="primary">bioD</name>
    <name evidence="9" type="ORF">A3196_06920</name>
</gene>
<dbReference type="InterPro" id="IPR004472">
    <property type="entry name" value="DTB_synth_BioD"/>
</dbReference>
<evidence type="ECO:0000256" key="6">
    <source>
        <dbReference type="ARBA" id="ARBA00022840"/>
    </source>
</evidence>
<comment type="caution">
    <text evidence="9">The sequence shown here is derived from an EMBL/GenBank/DDBJ whole genome shotgun (WGS) entry which is preliminary data.</text>
</comment>
<comment type="catalytic activity">
    <reaction evidence="8">
        <text>(7R,8S)-7,8-diammoniononanoate + CO2 + ATP = (4R,5S)-dethiobiotin + ADP + phosphate + 3 H(+)</text>
        <dbReference type="Rhea" id="RHEA:15805"/>
        <dbReference type="ChEBI" id="CHEBI:15378"/>
        <dbReference type="ChEBI" id="CHEBI:16526"/>
        <dbReference type="ChEBI" id="CHEBI:30616"/>
        <dbReference type="ChEBI" id="CHEBI:43474"/>
        <dbReference type="ChEBI" id="CHEBI:149469"/>
        <dbReference type="ChEBI" id="CHEBI:149473"/>
        <dbReference type="ChEBI" id="CHEBI:456216"/>
        <dbReference type="EC" id="6.3.3.3"/>
    </reaction>
</comment>
<comment type="caution">
    <text evidence="8">Lacks conserved residue(s) required for the propagation of feature annotation.</text>
</comment>
<feature type="binding site" evidence="8">
    <location>
        <position position="41"/>
    </location>
    <ligand>
        <name>substrate</name>
    </ligand>
</feature>
<dbReference type="GO" id="GO:0009102">
    <property type="term" value="P:biotin biosynthetic process"/>
    <property type="evidence" value="ECO:0007669"/>
    <property type="project" value="UniProtKB-UniRule"/>
</dbReference>
<dbReference type="STRING" id="1818881.A3196_06920"/>
<evidence type="ECO:0000256" key="2">
    <source>
        <dbReference type="ARBA" id="ARBA00022598"/>
    </source>
</evidence>
<keyword evidence="5 8" id="KW-0093">Biotin biosynthesis</keyword>
<feature type="binding site" evidence="8">
    <location>
        <position position="115"/>
    </location>
    <ligand>
        <name>Mg(2+)</name>
        <dbReference type="ChEBI" id="CHEBI:18420"/>
    </ligand>
</feature>
<reference evidence="9 10" key="1">
    <citation type="submission" date="2016-03" db="EMBL/GenBank/DDBJ databases">
        <title>Chemosynthetic sulphur-oxidizing symbionts of marine invertebrate animals are capable of nitrogen fixation.</title>
        <authorList>
            <person name="Petersen J.M."/>
            <person name="Kemper A."/>
            <person name="Gruber-Vodicka H."/>
            <person name="Cardini U."/>
            <person name="Geest Mvander."/>
            <person name="Kleiner M."/>
            <person name="Bulgheresi S."/>
            <person name="Fussmann M."/>
            <person name="Herbold C."/>
            <person name="Seah B.K.B."/>
            <person name="Antony C.Paul."/>
            <person name="Liu D."/>
            <person name="Belitz A."/>
            <person name="Weber M."/>
        </authorList>
    </citation>
    <scope>NUCLEOTIDE SEQUENCE [LARGE SCALE GENOMIC DNA]</scope>
    <source>
        <strain evidence="9">G_D</strain>
    </source>
</reference>
<organism evidence="9 10">
    <name type="scientific">Candidatus Thiodiazotropha endoloripes</name>
    <dbReference type="NCBI Taxonomy" id="1818881"/>
    <lineage>
        <taxon>Bacteria</taxon>
        <taxon>Pseudomonadati</taxon>
        <taxon>Pseudomonadota</taxon>
        <taxon>Gammaproteobacteria</taxon>
        <taxon>Chromatiales</taxon>
        <taxon>Sedimenticolaceae</taxon>
        <taxon>Candidatus Thiodiazotropha</taxon>
    </lineage>
</organism>
<feature type="active site" evidence="8">
    <location>
        <position position="37"/>
    </location>
</feature>
<comment type="function">
    <text evidence="8">Catalyzes a mechanistically unusual reaction, the ATP-dependent insertion of CO2 between the N7 and N8 nitrogen atoms of 7,8-diaminopelargonic acid (DAPA, also called 7,8-diammoniononanoate) to form a ureido ring.</text>
</comment>
<sequence>MAGLFITGTDTGCGKTEVTLGLMHRLQQQGKQVVGMKPIASGAADSDQGLCNEDALRIQAQASLELPYQQVNPFVFQPAIAPHLAALQAGKSIDIAEIVDGYQSLSEEAEHVLVEGVGGWHVPLGEQDTLADLARALELPVVMVVGMRLGCLNHALMTTECMLNAGVSFAGWVANQVEPEMSAREENLATLRTWLPAPCLGEIPYLEETNPEVVAGYLSDALCDLTGLSVDPCVQD</sequence>
<feature type="binding site" evidence="8">
    <location>
        <begin position="175"/>
        <end position="176"/>
    </location>
    <ligand>
        <name>ATP</name>
        <dbReference type="ChEBI" id="CHEBI:30616"/>
    </ligand>
</feature>
<evidence type="ECO:0000256" key="1">
    <source>
        <dbReference type="ARBA" id="ARBA00022490"/>
    </source>
</evidence>